<evidence type="ECO:0000256" key="8">
    <source>
        <dbReference type="ARBA" id="ARBA00023047"/>
    </source>
</evidence>
<dbReference type="GO" id="GO:0015159">
    <property type="term" value="F:polysaccharide transmembrane transporter activity"/>
    <property type="evidence" value="ECO:0007669"/>
    <property type="project" value="InterPro"/>
</dbReference>
<protein>
    <submittedName>
        <fullName evidence="20">Polysaccharide export protein</fullName>
    </submittedName>
</protein>
<feature type="compositionally biased region" description="Low complexity" evidence="15">
    <location>
        <begin position="112"/>
        <end position="121"/>
    </location>
</feature>
<dbReference type="InterPro" id="IPR019554">
    <property type="entry name" value="Soluble_ligand-bd"/>
</dbReference>
<dbReference type="InterPro" id="IPR054765">
    <property type="entry name" value="SLBB_dom"/>
</dbReference>
<evidence type="ECO:0000313" key="21">
    <source>
        <dbReference type="Proteomes" id="UP000006362"/>
    </source>
</evidence>
<feature type="domain" description="Polysaccharide export protein N-terminal" evidence="17">
    <location>
        <begin position="161"/>
        <end position="228"/>
    </location>
</feature>
<evidence type="ECO:0000256" key="15">
    <source>
        <dbReference type="SAM" id="MobiDB-lite"/>
    </source>
</evidence>
<feature type="compositionally biased region" description="Low complexity" evidence="15">
    <location>
        <begin position="90"/>
        <end position="102"/>
    </location>
</feature>
<feature type="region of interest" description="Disordered" evidence="15">
    <location>
        <begin position="90"/>
        <end position="121"/>
    </location>
</feature>
<evidence type="ECO:0000256" key="12">
    <source>
        <dbReference type="ARBA" id="ARBA00023139"/>
    </source>
</evidence>
<evidence type="ECO:0000256" key="11">
    <source>
        <dbReference type="ARBA" id="ARBA00023136"/>
    </source>
</evidence>
<evidence type="ECO:0000259" key="19">
    <source>
        <dbReference type="Pfam" id="PF22461"/>
    </source>
</evidence>
<dbReference type="InterPro" id="IPR049712">
    <property type="entry name" value="Poly_export"/>
</dbReference>
<feature type="signal peptide" evidence="16">
    <location>
        <begin position="1"/>
        <end position="19"/>
    </location>
</feature>
<feature type="compositionally biased region" description="Low complexity" evidence="15">
    <location>
        <begin position="42"/>
        <end position="55"/>
    </location>
</feature>
<evidence type="ECO:0000313" key="20">
    <source>
        <dbReference type="EMBL" id="ADU97057.1"/>
    </source>
</evidence>
<evidence type="ECO:0000259" key="17">
    <source>
        <dbReference type="Pfam" id="PF02563"/>
    </source>
</evidence>
<dbReference type="Proteomes" id="UP000006362">
    <property type="component" value="Chromosome"/>
</dbReference>
<keyword evidence="11" id="KW-0472">Membrane</keyword>
<evidence type="ECO:0000256" key="2">
    <source>
        <dbReference type="ARBA" id="ARBA00009450"/>
    </source>
</evidence>
<keyword evidence="14" id="KW-0449">Lipoprotein</keyword>
<proteinExistence type="inferred from homology"/>
<evidence type="ECO:0000256" key="10">
    <source>
        <dbReference type="ARBA" id="ARBA00023114"/>
    </source>
</evidence>
<dbReference type="Pfam" id="PF02563">
    <property type="entry name" value="Poly_export"/>
    <property type="match status" value="1"/>
</dbReference>
<feature type="chain" id="PRO_5003230439" evidence="16">
    <location>
        <begin position="20"/>
        <end position="977"/>
    </location>
</feature>
<reference evidence="20" key="1">
    <citation type="submission" date="2011-01" db="EMBL/GenBank/DDBJ databases">
        <title>Complete sequence of chromosome of Thermovibrio ammonificans HB-1.</title>
        <authorList>
            <consortium name="US DOE Joint Genome Institute"/>
            <person name="Lucas S."/>
            <person name="Copeland A."/>
            <person name="Lapidus A."/>
            <person name="Cheng J.-F."/>
            <person name="Goodwin L."/>
            <person name="Pitluck S."/>
            <person name="Davenport K."/>
            <person name="Detter J.C."/>
            <person name="Han C."/>
            <person name="Tapia R."/>
            <person name="Land M."/>
            <person name="Hauser L."/>
            <person name="Kyrpides N."/>
            <person name="Ivanova N."/>
            <person name="Ovchinnikova G."/>
            <person name="Vetriani C."/>
            <person name="Woyke T."/>
        </authorList>
    </citation>
    <scope>NUCLEOTIDE SEQUENCE [LARGE SCALE GENOMIC DNA]</scope>
    <source>
        <strain evidence="20">HB-1</strain>
    </source>
</reference>
<dbReference type="KEGG" id="tam:Theam_1090"/>
<dbReference type="RefSeq" id="WP_013537843.1">
    <property type="nucleotide sequence ID" value="NC_014926.1"/>
</dbReference>
<evidence type="ECO:0000256" key="16">
    <source>
        <dbReference type="SAM" id="SignalP"/>
    </source>
</evidence>
<keyword evidence="5" id="KW-0762">Sugar transport</keyword>
<feature type="region of interest" description="Disordered" evidence="15">
    <location>
        <begin position="42"/>
        <end position="77"/>
    </location>
</feature>
<feature type="domain" description="Soluble ligand binding" evidence="18">
    <location>
        <begin position="329"/>
        <end position="370"/>
    </location>
</feature>
<dbReference type="GO" id="GO:0015288">
    <property type="term" value="F:porin activity"/>
    <property type="evidence" value="ECO:0007669"/>
    <property type="project" value="UniProtKB-KW"/>
</dbReference>
<feature type="domain" description="SLBB" evidence="19">
    <location>
        <begin position="243"/>
        <end position="321"/>
    </location>
</feature>
<dbReference type="OrthoDB" id="8291at2"/>
<evidence type="ECO:0000256" key="7">
    <source>
        <dbReference type="ARBA" id="ARBA00022729"/>
    </source>
</evidence>
<evidence type="ECO:0000256" key="3">
    <source>
        <dbReference type="ARBA" id="ARBA00022448"/>
    </source>
</evidence>
<keyword evidence="9" id="KW-0406">Ion transport</keyword>
<keyword evidence="4" id="KW-1134">Transmembrane beta strand</keyword>
<feature type="compositionally biased region" description="Gly residues" evidence="15">
    <location>
        <begin position="56"/>
        <end position="74"/>
    </location>
</feature>
<dbReference type="GO" id="GO:0046930">
    <property type="term" value="C:pore complex"/>
    <property type="evidence" value="ECO:0007669"/>
    <property type="project" value="UniProtKB-KW"/>
</dbReference>
<evidence type="ECO:0000256" key="9">
    <source>
        <dbReference type="ARBA" id="ARBA00023065"/>
    </source>
</evidence>
<dbReference type="Gene3D" id="3.10.560.10">
    <property type="entry name" value="Outer membrane lipoprotein wza domain like"/>
    <property type="match status" value="4"/>
</dbReference>
<evidence type="ECO:0000256" key="14">
    <source>
        <dbReference type="ARBA" id="ARBA00023288"/>
    </source>
</evidence>
<sequence>MRLLITLLTLSIIGQQAFAQSTAGVGSMGTVTGSEAAQLLQSLSGSSATQSTTGGTTTGGLPGLPGEMGTGGGLNQNTQVENLKSMIKSLESQEGASQSESQESQKGETEETQSVSSTASSLTLSPVEQGFFSRTANLGIKLKQFGYDFFRGRPKIATAVPVDSSYVLGPGDQLILYVIGAPPNSGIPPVLTLNVDKEGKVYVPGVGVFYVWGMTLGEAQRLIARSLGLNIKLTVGKLRTFPVYVSGEVNRPGAVVVTGINTVVDALMLAGGIKKDGTLRNVIVTRKTPKGIKRIHIDFYKLLLKGEPVDIRLKDGDVIFVGPIGKVAGVGGRVKRPAIYELKGGETLKDLIQMAGGVLPSSYRYKVTIQRYENHQFLKLIQGNLSNPAFMNQKVKDGDLVLIKQVLSVPQNAVLVTGYTPYPGMYQFKPGLKLSQLLKPDFFFSDSNMKFAYIKRIYPPGSEPRYIAFAPEDVLAGTFDLTLEPQDTIVLFRFGQDQEIDFNKIRDAFVVKGEINYPGVYAYKKGEHISDILKPSLLTLNTNLDYAEIDRRDPKTLDIVKIIGFSPAKVLAGKEDIEIKPLDVIRFFPKFIYPPIKVSGLVKHSYYIPYHKGIKLSEALSKAQFEGDVKNLKVEIFRSEQSSEKSQTSLEKAENIQVKATQGEELIKENKGTVYLYDLLIKHNKDVDITLKPGDRLVIQKVAPDEIVEKVSVMGYVNRPGVFKINDKTTLYDVLKAAGGFRPDAFPQGIIILRESVRKMQEERLQKAIALMKQQLEKEEAGVMQSDLTAEELRARQAAFEAKRKLLAELEKVQVTGRISGIKVPFDLEKLKNSPYNILLEDGDRIIVPKRPQSVLIFGEVYNPSAFVYKKGITVRDCIALAGGLTRDADKENIFVIKADGTTVSSNEGSSLISWDGVRKRFIWGGSSSILDYKLQPGDAVIVPTKIHVPIMWRPLIRDVVQIIYQSALTVYTISKL</sequence>
<keyword evidence="8" id="KW-0625">Polysaccharide transport</keyword>
<keyword evidence="12" id="KW-0564">Palmitate</keyword>
<dbReference type="eggNOG" id="COG1596">
    <property type="taxonomic scope" value="Bacteria"/>
</dbReference>
<dbReference type="AlphaFoldDB" id="E8T2G2"/>
<accession>E8T2G2</accession>
<comment type="similarity">
    <text evidence="2">Belongs to the BexD/CtrA/VexA family.</text>
</comment>
<dbReference type="InterPro" id="IPR003715">
    <property type="entry name" value="Poly_export_N"/>
</dbReference>
<keyword evidence="6" id="KW-0812">Transmembrane</keyword>
<dbReference type="Pfam" id="PF22461">
    <property type="entry name" value="SLBB_2"/>
    <property type="match status" value="2"/>
</dbReference>
<dbReference type="GO" id="GO:0006811">
    <property type="term" value="P:monoatomic ion transport"/>
    <property type="evidence" value="ECO:0007669"/>
    <property type="project" value="UniProtKB-KW"/>
</dbReference>
<dbReference type="Pfam" id="PF10531">
    <property type="entry name" value="SLBB"/>
    <property type="match status" value="2"/>
</dbReference>
<dbReference type="PANTHER" id="PTHR33619">
    <property type="entry name" value="POLYSACCHARIDE EXPORT PROTEIN GFCE-RELATED"/>
    <property type="match status" value="1"/>
</dbReference>
<keyword evidence="21" id="KW-1185">Reference proteome</keyword>
<organism evidence="20 21">
    <name type="scientific">Thermovibrio ammonificans (strain DSM 15698 / JCM 12110 / HB-1)</name>
    <dbReference type="NCBI Taxonomy" id="648996"/>
    <lineage>
        <taxon>Bacteria</taxon>
        <taxon>Pseudomonadati</taxon>
        <taxon>Aquificota</taxon>
        <taxon>Aquificia</taxon>
        <taxon>Desulfurobacteriales</taxon>
        <taxon>Desulfurobacteriaceae</taxon>
        <taxon>Thermovibrio</taxon>
    </lineage>
</organism>
<keyword evidence="13" id="KW-0998">Cell outer membrane</keyword>
<keyword evidence="10" id="KW-0626">Porin</keyword>
<gene>
    <name evidence="20" type="ordered locus">Theam_1090</name>
</gene>
<evidence type="ECO:0000256" key="1">
    <source>
        <dbReference type="ARBA" id="ARBA00004571"/>
    </source>
</evidence>
<evidence type="ECO:0000256" key="4">
    <source>
        <dbReference type="ARBA" id="ARBA00022452"/>
    </source>
</evidence>
<keyword evidence="3" id="KW-0813">Transport</keyword>
<dbReference type="HOGENOM" id="CLU_349136_0_0_0"/>
<dbReference type="STRING" id="648996.Theam_1090"/>
<name>E8T2G2_THEA1</name>
<dbReference type="SUPFAM" id="SSF142984">
    <property type="entry name" value="Nqo1 middle domain-like"/>
    <property type="match status" value="1"/>
</dbReference>
<feature type="domain" description="Soluble ligand binding" evidence="18">
    <location>
        <begin position="857"/>
        <end position="902"/>
    </location>
</feature>
<dbReference type="PANTHER" id="PTHR33619:SF3">
    <property type="entry name" value="POLYSACCHARIDE EXPORT PROTEIN GFCE-RELATED"/>
    <property type="match status" value="1"/>
</dbReference>
<keyword evidence="7 16" id="KW-0732">Signal</keyword>
<comment type="subcellular location">
    <subcellularLocation>
        <location evidence="1">Cell outer membrane</location>
        <topology evidence="1">Multi-pass membrane protein</topology>
    </subcellularLocation>
</comment>
<evidence type="ECO:0000259" key="18">
    <source>
        <dbReference type="Pfam" id="PF10531"/>
    </source>
</evidence>
<evidence type="ECO:0000256" key="13">
    <source>
        <dbReference type="ARBA" id="ARBA00023237"/>
    </source>
</evidence>
<dbReference type="GO" id="GO:0009279">
    <property type="term" value="C:cell outer membrane"/>
    <property type="evidence" value="ECO:0007669"/>
    <property type="project" value="UniProtKB-SubCell"/>
</dbReference>
<evidence type="ECO:0000256" key="5">
    <source>
        <dbReference type="ARBA" id="ARBA00022597"/>
    </source>
</evidence>
<dbReference type="EMBL" id="CP002444">
    <property type="protein sequence ID" value="ADU97057.1"/>
    <property type="molecule type" value="Genomic_DNA"/>
</dbReference>
<feature type="domain" description="SLBB" evidence="19">
    <location>
        <begin position="710"/>
        <end position="776"/>
    </location>
</feature>
<evidence type="ECO:0000256" key="6">
    <source>
        <dbReference type="ARBA" id="ARBA00022692"/>
    </source>
</evidence>